<reference evidence="2 3" key="1">
    <citation type="submission" date="2019-03" db="EMBL/GenBank/DDBJ databases">
        <title>Whole genome sequence of a novel Rubrobacter taiwanensis strain, isolated from Yellowstone National Park.</title>
        <authorList>
            <person name="Freed S."/>
            <person name="Ramaley R.F."/>
            <person name="Kyndt J.A."/>
        </authorList>
    </citation>
    <scope>NUCLEOTIDE SEQUENCE [LARGE SCALE GENOMIC DNA]</scope>
    <source>
        <strain evidence="2 3">Yellowstone</strain>
    </source>
</reference>
<comment type="caution">
    <text evidence="2">The sequence shown here is derived from an EMBL/GenBank/DDBJ whole genome shotgun (WGS) entry which is preliminary data.</text>
</comment>
<evidence type="ECO:0000313" key="2">
    <source>
        <dbReference type="EMBL" id="TCJ16410.1"/>
    </source>
</evidence>
<feature type="compositionally biased region" description="Basic and acidic residues" evidence="1">
    <location>
        <begin position="33"/>
        <end position="51"/>
    </location>
</feature>
<name>A0A4R1BGS7_9ACTN</name>
<dbReference type="EMBL" id="SKBU01000016">
    <property type="protein sequence ID" value="TCJ16410.1"/>
    <property type="molecule type" value="Genomic_DNA"/>
</dbReference>
<accession>A0A4R1BGS7</accession>
<keyword evidence="3" id="KW-1185">Reference proteome</keyword>
<protein>
    <submittedName>
        <fullName evidence="2">Uncharacterized protein</fullName>
    </submittedName>
</protein>
<dbReference type="AlphaFoldDB" id="A0A4R1BGS7"/>
<feature type="region of interest" description="Disordered" evidence="1">
    <location>
        <begin position="28"/>
        <end position="51"/>
    </location>
</feature>
<sequence length="136" mass="15508">MNASSLNLLGIFRKLEPMKTARRLLNRHRRRPEHTPPGESRAAEILRRRLQEEPATFERARRLAARAERLNREGTPSESACNRAARALAEVSEELRSLRAAFEAEGGSPEVFDRIVRRLLPDLPDDGRQPYSPEVT</sequence>
<organism evidence="2 3">
    <name type="scientific">Rubrobacter taiwanensis</name>
    <dbReference type="NCBI Taxonomy" id="185139"/>
    <lineage>
        <taxon>Bacteria</taxon>
        <taxon>Bacillati</taxon>
        <taxon>Actinomycetota</taxon>
        <taxon>Rubrobacteria</taxon>
        <taxon>Rubrobacterales</taxon>
        <taxon>Rubrobacteraceae</taxon>
        <taxon>Rubrobacter</taxon>
    </lineage>
</organism>
<gene>
    <name evidence="2" type="ORF">E0L93_09795</name>
</gene>
<dbReference type="RefSeq" id="WP_132691415.1">
    <property type="nucleotide sequence ID" value="NZ_SKBU01000016.1"/>
</dbReference>
<dbReference type="Proteomes" id="UP000295244">
    <property type="component" value="Unassembled WGS sequence"/>
</dbReference>
<evidence type="ECO:0000256" key="1">
    <source>
        <dbReference type="SAM" id="MobiDB-lite"/>
    </source>
</evidence>
<proteinExistence type="predicted"/>
<evidence type="ECO:0000313" key="3">
    <source>
        <dbReference type="Proteomes" id="UP000295244"/>
    </source>
</evidence>